<accession>A0A9J5ZFS1</accession>
<gene>
    <name evidence="1" type="ORF">H5410_022803</name>
</gene>
<proteinExistence type="predicted"/>
<dbReference type="Proteomes" id="UP000824120">
    <property type="component" value="Chromosome 4"/>
</dbReference>
<dbReference type="AlphaFoldDB" id="A0A9J5ZFS1"/>
<name>A0A9J5ZFS1_SOLCO</name>
<evidence type="ECO:0000313" key="2">
    <source>
        <dbReference type="Proteomes" id="UP000824120"/>
    </source>
</evidence>
<keyword evidence="2" id="KW-1185">Reference proteome</keyword>
<sequence length="91" mass="10285">MANTEKHYRRNYGKKDNFRLGKTETKGFWEISSSIANLGRVFSSRINLIPSQVIMASASFRKKGSIFTIMMDSKVICDPGNTPGKPMLLIR</sequence>
<evidence type="ECO:0000313" key="1">
    <source>
        <dbReference type="EMBL" id="KAG5611522.1"/>
    </source>
</evidence>
<organism evidence="1 2">
    <name type="scientific">Solanum commersonii</name>
    <name type="common">Commerson's wild potato</name>
    <name type="synonym">Commerson's nightshade</name>
    <dbReference type="NCBI Taxonomy" id="4109"/>
    <lineage>
        <taxon>Eukaryota</taxon>
        <taxon>Viridiplantae</taxon>
        <taxon>Streptophyta</taxon>
        <taxon>Embryophyta</taxon>
        <taxon>Tracheophyta</taxon>
        <taxon>Spermatophyta</taxon>
        <taxon>Magnoliopsida</taxon>
        <taxon>eudicotyledons</taxon>
        <taxon>Gunneridae</taxon>
        <taxon>Pentapetalae</taxon>
        <taxon>asterids</taxon>
        <taxon>lamiids</taxon>
        <taxon>Solanales</taxon>
        <taxon>Solanaceae</taxon>
        <taxon>Solanoideae</taxon>
        <taxon>Solaneae</taxon>
        <taxon>Solanum</taxon>
    </lineage>
</organism>
<protein>
    <submittedName>
        <fullName evidence="1">Uncharacterized protein</fullName>
    </submittedName>
</protein>
<reference evidence="1 2" key="1">
    <citation type="submission" date="2020-09" db="EMBL/GenBank/DDBJ databases">
        <title>De no assembly of potato wild relative species, Solanum commersonii.</title>
        <authorList>
            <person name="Cho K."/>
        </authorList>
    </citation>
    <scope>NUCLEOTIDE SEQUENCE [LARGE SCALE GENOMIC DNA]</scope>
    <source>
        <strain evidence="1">LZ3.2</strain>
        <tissue evidence="1">Leaf</tissue>
    </source>
</reference>
<comment type="caution">
    <text evidence="1">The sequence shown here is derived from an EMBL/GenBank/DDBJ whole genome shotgun (WGS) entry which is preliminary data.</text>
</comment>
<dbReference type="EMBL" id="JACXVP010000004">
    <property type="protein sequence ID" value="KAG5611522.1"/>
    <property type="molecule type" value="Genomic_DNA"/>
</dbReference>